<gene>
    <name evidence="2" type="ORF">GCM10017621_19040</name>
</gene>
<feature type="transmembrane region" description="Helical" evidence="1">
    <location>
        <begin position="6"/>
        <end position="26"/>
    </location>
</feature>
<dbReference type="InterPro" id="IPR006747">
    <property type="entry name" value="DUF599"/>
</dbReference>
<protein>
    <submittedName>
        <fullName evidence="2">Membrane protein</fullName>
    </submittedName>
</protein>
<feature type="transmembrane region" description="Helical" evidence="1">
    <location>
        <begin position="66"/>
        <end position="86"/>
    </location>
</feature>
<reference evidence="2" key="2">
    <citation type="submission" date="2023-01" db="EMBL/GenBank/DDBJ databases">
        <authorList>
            <person name="Sun Q."/>
            <person name="Evtushenko L."/>
        </authorList>
    </citation>
    <scope>NUCLEOTIDE SEQUENCE</scope>
    <source>
        <strain evidence="2">VKM B-1513</strain>
    </source>
</reference>
<dbReference type="RefSeq" id="WP_271186764.1">
    <property type="nucleotide sequence ID" value="NZ_BSFE01000004.1"/>
</dbReference>
<sequence length="230" mass="24846">MSDYYGVIGFLLIAGGFSWLVDHSPFSKHTLSRAMDVHRRRWMEGMANRQVRIMDSQIIAGLQNGIAFFASTALLGIGAAFTLITALDPVMSAVQDVPFLDASSRLQWEVMSLGLLVIYAYAFFKFGWAYRLVNYSAMLLGATPDTGRDAAASEDILAAARRAGAMNVVAGRQFNRGLRTLFMSIGYLAWIGGPAAQILVTLAVAAILIYRQFASPALAALKAGDTPARG</sequence>
<name>A0A9W6IL79_9PROT</name>
<evidence type="ECO:0000313" key="2">
    <source>
        <dbReference type="EMBL" id="GLK52396.1"/>
    </source>
</evidence>
<organism evidence="2 3">
    <name type="scientific">Maricaulis virginensis</name>
    <dbReference type="NCBI Taxonomy" id="144022"/>
    <lineage>
        <taxon>Bacteria</taxon>
        <taxon>Pseudomonadati</taxon>
        <taxon>Pseudomonadota</taxon>
        <taxon>Alphaproteobacteria</taxon>
        <taxon>Maricaulales</taxon>
        <taxon>Maricaulaceae</taxon>
        <taxon>Maricaulis</taxon>
    </lineage>
</organism>
<proteinExistence type="predicted"/>
<keyword evidence="1" id="KW-0812">Transmembrane</keyword>
<dbReference type="EMBL" id="BSFE01000004">
    <property type="protein sequence ID" value="GLK52396.1"/>
    <property type="molecule type" value="Genomic_DNA"/>
</dbReference>
<dbReference type="Pfam" id="PF04654">
    <property type="entry name" value="DUF599"/>
    <property type="match status" value="1"/>
</dbReference>
<dbReference type="Proteomes" id="UP001143486">
    <property type="component" value="Unassembled WGS sequence"/>
</dbReference>
<keyword evidence="1" id="KW-1133">Transmembrane helix</keyword>
<evidence type="ECO:0000256" key="1">
    <source>
        <dbReference type="SAM" id="Phobius"/>
    </source>
</evidence>
<dbReference type="PANTHER" id="PTHR31881">
    <property type="match status" value="1"/>
</dbReference>
<evidence type="ECO:0000313" key="3">
    <source>
        <dbReference type="Proteomes" id="UP001143486"/>
    </source>
</evidence>
<dbReference type="PANTHER" id="PTHR31881:SF6">
    <property type="entry name" value="OS09G0494600 PROTEIN"/>
    <property type="match status" value="1"/>
</dbReference>
<feature type="transmembrane region" description="Helical" evidence="1">
    <location>
        <begin position="185"/>
        <end position="210"/>
    </location>
</feature>
<accession>A0A9W6IL79</accession>
<keyword evidence="3" id="KW-1185">Reference proteome</keyword>
<feature type="transmembrane region" description="Helical" evidence="1">
    <location>
        <begin position="106"/>
        <end position="124"/>
    </location>
</feature>
<keyword evidence="1" id="KW-0472">Membrane</keyword>
<dbReference type="AlphaFoldDB" id="A0A9W6IL79"/>
<comment type="caution">
    <text evidence="2">The sequence shown here is derived from an EMBL/GenBank/DDBJ whole genome shotgun (WGS) entry which is preliminary data.</text>
</comment>
<reference evidence="2" key="1">
    <citation type="journal article" date="2014" name="Int. J. Syst. Evol. Microbiol.">
        <title>Complete genome sequence of Corynebacterium casei LMG S-19264T (=DSM 44701T), isolated from a smear-ripened cheese.</title>
        <authorList>
            <consortium name="US DOE Joint Genome Institute (JGI-PGF)"/>
            <person name="Walter F."/>
            <person name="Albersmeier A."/>
            <person name="Kalinowski J."/>
            <person name="Ruckert C."/>
        </authorList>
    </citation>
    <scope>NUCLEOTIDE SEQUENCE</scope>
    <source>
        <strain evidence="2">VKM B-1513</strain>
    </source>
</reference>